<gene>
    <name evidence="2" type="ORF">SEPCBS119000_005503</name>
</gene>
<feature type="compositionally biased region" description="Basic and acidic residues" evidence="1">
    <location>
        <begin position="53"/>
        <end position="72"/>
    </location>
</feature>
<accession>A0ABP0E076</accession>
<feature type="region of interest" description="Disordered" evidence="1">
    <location>
        <begin position="1"/>
        <end position="81"/>
    </location>
</feature>
<sequence length="157" mass="17184">MAQPPSPSSTAAVAGPSRAMTETAHAAASNSHPLHDNGVSEAERKRRRRQNYKKLDKTQEGVYERSAKRDQYNNHQSPPFRRLNQVYEVLANVVAPATEFAGAAVNSDTGGTQRDPWQQRFGEPVWTQPPVPSDLKKAVIKSMSKGKGKGKEDDSSA</sequence>
<comment type="caution">
    <text evidence="2">The sequence shown here is derived from an EMBL/GenBank/DDBJ whole genome shotgun (WGS) entry which is preliminary data.</text>
</comment>
<evidence type="ECO:0000256" key="1">
    <source>
        <dbReference type="SAM" id="MobiDB-lite"/>
    </source>
</evidence>
<name>A0ABP0E076_9PEZI</name>
<evidence type="ECO:0000313" key="3">
    <source>
        <dbReference type="Proteomes" id="UP001642502"/>
    </source>
</evidence>
<organism evidence="2 3">
    <name type="scientific">Sporothrix epigloea</name>
    <dbReference type="NCBI Taxonomy" id="1892477"/>
    <lineage>
        <taxon>Eukaryota</taxon>
        <taxon>Fungi</taxon>
        <taxon>Dikarya</taxon>
        <taxon>Ascomycota</taxon>
        <taxon>Pezizomycotina</taxon>
        <taxon>Sordariomycetes</taxon>
        <taxon>Sordariomycetidae</taxon>
        <taxon>Ophiostomatales</taxon>
        <taxon>Ophiostomataceae</taxon>
        <taxon>Sporothrix</taxon>
    </lineage>
</organism>
<evidence type="ECO:0000313" key="2">
    <source>
        <dbReference type="EMBL" id="CAK7273161.1"/>
    </source>
</evidence>
<evidence type="ECO:0008006" key="4">
    <source>
        <dbReference type="Google" id="ProtNLM"/>
    </source>
</evidence>
<feature type="compositionally biased region" description="Polar residues" evidence="1">
    <location>
        <begin position="106"/>
        <end position="116"/>
    </location>
</feature>
<dbReference type="Proteomes" id="UP001642502">
    <property type="component" value="Unassembled WGS sequence"/>
</dbReference>
<dbReference type="EMBL" id="CAWUON010000105">
    <property type="protein sequence ID" value="CAK7273161.1"/>
    <property type="molecule type" value="Genomic_DNA"/>
</dbReference>
<reference evidence="2 3" key="1">
    <citation type="submission" date="2024-01" db="EMBL/GenBank/DDBJ databases">
        <authorList>
            <person name="Allen C."/>
            <person name="Tagirdzhanova G."/>
        </authorList>
    </citation>
    <scope>NUCLEOTIDE SEQUENCE [LARGE SCALE GENOMIC DNA]</scope>
    <source>
        <strain evidence="2 3">CBS 119000</strain>
    </source>
</reference>
<protein>
    <recommendedName>
        <fullName evidence="4">BZIP domain-containing protein</fullName>
    </recommendedName>
</protein>
<keyword evidence="3" id="KW-1185">Reference proteome</keyword>
<feature type="region of interest" description="Disordered" evidence="1">
    <location>
        <begin position="104"/>
        <end position="157"/>
    </location>
</feature>
<proteinExistence type="predicted"/>